<reference evidence="2 3" key="1">
    <citation type="submission" date="2019-03" db="EMBL/GenBank/DDBJ databases">
        <title>Genomic Encyclopedia of Archaeal and Bacterial Type Strains, Phase II (KMG-II): from individual species to whole genera.</title>
        <authorList>
            <person name="Goeker M."/>
        </authorList>
    </citation>
    <scope>NUCLEOTIDE SEQUENCE [LARGE SCALE GENOMIC DNA]</scope>
    <source>
        <strain evidence="2 3">DSM 19035</strain>
    </source>
</reference>
<feature type="compositionally biased region" description="Basic and acidic residues" evidence="1">
    <location>
        <begin position="47"/>
        <end position="58"/>
    </location>
</feature>
<organism evidence="2 3">
    <name type="scientific">Pedobacter metabolipauper</name>
    <dbReference type="NCBI Taxonomy" id="425513"/>
    <lineage>
        <taxon>Bacteria</taxon>
        <taxon>Pseudomonadati</taxon>
        <taxon>Bacteroidota</taxon>
        <taxon>Sphingobacteriia</taxon>
        <taxon>Sphingobacteriales</taxon>
        <taxon>Sphingobacteriaceae</taxon>
        <taxon>Pedobacter</taxon>
    </lineage>
</organism>
<accession>A0A4V3D198</accession>
<protein>
    <submittedName>
        <fullName evidence="2">Uncharacterized protein</fullName>
    </submittedName>
</protein>
<dbReference type="RefSeq" id="WP_166664852.1">
    <property type="nucleotide sequence ID" value="NZ_SNYC01000004.1"/>
</dbReference>
<feature type="compositionally biased region" description="Basic and acidic residues" evidence="1">
    <location>
        <begin position="1"/>
        <end position="11"/>
    </location>
</feature>
<dbReference type="Proteomes" id="UP000295620">
    <property type="component" value="Unassembled WGS sequence"/>
</dbReference>
<feature type="compositionally biased region" description="Basic and acidic residues" evidence="1">
    <location>
        <begin position="18"/>
        <end position="32"/>
    </location>
</feature>
<feature type="region of interest" description="Disordered" evidence="1">
    <location>
        <begin position="1"/>
        <end position="58"/>
    </location>
</feature>
<proteinExistence type="predicted"/>
<name>A0A4V3D198_9SPHI</name>
<evidence type="ECO:0000313" key="3">
    <source>
        <dbReference type="Proteomes" id="UP000295620"/>
    </source>
</evidence>
<evidence type="ECO:0000256" key="1">
    <source>
        <dbReference type="SAM" id="MobiDB-lite"/>
    </source>
</evidence>
<dbReference type="AlphaFoldDB" id="A0A4V3D198"/>
<evidence type="ECO:0000313" key="2">
    <source>
        <dbReference type="EMBL" id="TDQ09697.1"/>
    </source>
</evidence>
<comment type="caution">
    <text evidence="2">The sequence shown here is derived from an EMBL/GenBank/DDBJ whole genome shotgun (WGS) entry which is preliminary data.</text>
</comment>
<gene>
    <name evidence="2" type="ORF">ATK78_1854</name>
</gene>
<dbReference type="EMBL" id="SNYC01000004">
    <property type="protein sequence ID" value="TDQ09697.1"/>
    <property type="molecule type" value="Genomic_DNA"/>
</dbReference>
<keyword evidence="3" id="KW-1185">Reference proteome</keyword>
<sequence length="58" mass="6615">MKNNQDLKHTGNEQGKPTSDRSYHSVKDDKKQQGITNGGGQRSDQTSNKDNERKREKN</sequence>